<protein>
    <recommendedName>
        <fullName evidence="4 13">GPI mannosyltransferase 1</fullName>
        <ecNumber evidence="13">2.4.1.-</ecNumber>
    </recommendedName>
    <alternativeName>
        <fullName evidence="13">GPI mannosyltransferase I</fullName>
    </alternativeName>
</protein>
<comment type="subcellular location">
    <subcellularLocation>
        <location evidence="1 13">Endoplasmic reticulum membrane</location>
        <topology evidence="1 13">Multi-pass membrane protein</topology>
    </subcellularLocation>
</comment>
<keyword evidence="11 13" id="KW-0472">Membrane</keyword>
<evidence type="ECO:0000256" key="2">
    <source>
        <dbReference type="ARBA" id="ARBA00004687"/>
    </source>
</evidence>
<evidence type="ECO:0000256" key="8">
    <source>
        <dbReference type="ARBA" id="ARBA00022692"/>
    </source>
</evidence>
<feature type="transmembrane region" description="Helical" evidence="13">
    <location>
        <begin position="221"/>
        <end position="240"/>
    </location>
</feature>
<dbReference type="PANTHER" id="PTHR12886">
    <property type="entry name" value="PIG-M MANNOSYLTRANSFERASE"/>
    <property type="match status" value="1"/>
</dbReference>
<accession>A0A4V6WLA0</accession>
<keyword evidence="9 13" id="KW-0256">Endoplasmic reticulum</keyword>
<dbReference type="Pfam" id="PF05007">
    <property type="entry name" value="Mannosyl_trans"/>
    <property type="match status" value="1"/>
</dbReference>
<dbReference type="Proteomes" id="UP000308768">
    <property type="component" value="Unassembled WGS sequence"/>
</dbReference>
<feature type="transmembrane region" description="Helical" evidence="13">
    <location>
        <begin position="7"/>
        <end position="28"/>
    </location>
</feature>
<keyword evidence="8 13" id="KW-0812">Transmembrane</keyword>
<organism evidence="14 15">
    <name type="scientific">Cryomyces minteri</name>
    <dbReference type="NCBI Taxonomy" id="331657"/>
    <lineage>
        <taxon>Eukaryota</taxon>
        <taxon>Fungi</taxon>
        <taxon>Dikarya</taxon>
        <taxon>Ascomycota</taxon>
        <taxon>Pezizomycotina</taxon>
        <taxon>Dothideomycetes</taxon>
        <taxon>Dothideomycetes incertae sedis</taxon>
        <taxon>Cryomyces</taxon>
    </lineage>
</organism>
<keyword evidence="5 13" id="KW-0337">GPI-anchor biosynthesis</keyword>
<dbReference type="GO" id="GO:0006506">
    <property type="term" value="P:GPI anchor biosynthetic process"/>
    <property type="evidence" value="ECO:0007669"/>
    <property type="project" value="UniProtKB-UniPathway"/>
</dbReference>
<dbReference type="STRING" id="331657.A0A4V6WLA0"/>
<feature type="transmembrane region" description="Helical" evidence="13">
    <location>
        <begin position="383"/>
        <end position="406"/>
    </location>
</feature>
<comment type="caution">
    <text evidence="14">The sequence shown here is derived from an EMBL/GenBank/DDBJ whole genome shotgun (WGS) entry which is preliminary data.</text>
</comment>
<feature type="transmembrane region" description="Helical" evidence="13">
    <location>
        <begin position="316"/>
        <end position="341"/>
    </location>
</feature>
<keyword evidence="15" id="KW-1185">Reference proteome</keyword>
<keyword evidence="6 13" id="KW-0328">Glycosyltransferase</keyword>
<dbReference type="UniPathway" id="UPA00196"/>
<sequence length="466" mass="52491">MPPFFSSVALVLSAAILLRAGLLLYGLFQDAHSAFKYTDVDYYVFTDAARFVFRGLSPYTRDTYRYTPLLAWLVYPTTWGGQFWFSSGKVLFAFGDVVAGWLIFLLLRNQGVQHERALKFASIWLLNPMVAQISTRGSSEGLLGVIVTALLWAVLTRRIRLAGVLLGFAVHFKIYPFVYTSSIIWWLDDDHVHATSLQAKESRSVERKKNIGFINHARMELAISSFLTFMVLNIAMYSRYGTPFIRHTYLHHLTRIDHRHNFSPYNTLLYLNSSPAARSSSHIESLAFIPQLLLSVVAVPVTLAKKDLASTMLAQTFAFVAFNKVCTSQYFLWYIVFLPLYLSTSSLVRRPRVGITALVLWIVSQALWLQQGYQLEFLGQSTFIPGLWGASLLFFVINIWILGVIVDDVGSVRRERSAEQEEVVADMGIAVAEQEGLEIEKGHNEGNCVGQKNSISAEASSECLHS</sequence>
<evidence type="ECO:0000256" key="3">
    <source>
        <dbReference type="ARBA" id="ARBA00011071"/>
    </source>
</evidence>
<dbReference type="InterPro" id="IPR007704">
    <property type="entry name" value="PIG-M"/>
</dbReference>
<keyword evidence="10 13" id="KW-1133">Transmembrane helix</keyword>
<comment type="function">
    <text evidence="12 13">Mannosyltransferase involved in glycosylphosphatidylinositol-anchor biosynthesis. Transfers the first alpha-1,4-mannose to GlcN-acyl-PI during GPI precursor assembly. Required for cell wall integrity.</text>
</comment>
<evidence type="ECO:0000256" key="7">
    <source>
        <dbReference type="ARBA" id="ARBA00022679"/>
    </source>
</evidence>
<reference evidence="14 15" key="1">
    <citation type="submission" date="2017-03" db="EMBL/GenBank/DDBJ databases">
        <title>Genomes of endolithic fungi from Antarctica.</title>
        <authorList>
            <person name="Coleine C."/>
            <person name="Masonjones S."/>
            <person name="Stajich J.E."/>
        </authorList>
    </citation>
    <scope>NUCLEOTIDE SEQUENCE [LARGE SCALE GENOMIC DNA]</scope>
    <source>
        <strain evidence="14 15">CCFEE 5187</strain>
    </source>
</reference>
<evidence type="ECO:0000256" key="5">
    <source>
        <dbReference type="ARBA" id="ARBA00022502"/>
    </source>
</evidence>
<proteinExistence type="inferred from homology"/>
<evidence type="ECO:0000256" key="4">
    <source>
        <dbReference type="ARBA" id="ARBA00013797"/>
    </source>
</evidence>
<evidence type="ECO:0000313" key="14">
    <source>
        <dbReference type="EMBL" id="TKA80069.1"/>
    </source>
</evidence>
<dbReference type="AlphaFoldDB" id="A0A4V6WLA0"/>
<comment type="pathway">
    <text evidence="2 13">Glycolipid biosynthesis; glycosylphosphatidylinositol-anchor biosynthesis.</text>
</comment>
<evidence type="ECO:0000313" key="15">
    <source>
        <dbReference type="Proteomes" id="UP000308768"/>
    </source>
</evidence>
<dbReference type="OrthoDB" id="1741594at2759"/>
<dbReference type="EMBL" id="NAJN01000071">
    <property type="protein sequence ID" value="TKA80069.1"/>
    <property type="molecule type" value="Genomic_DNA"/>
</dbReference>
<keyword evidence="7 13" id="KW-0808">Transferase</keyword>
<dbReference type="PANTHER" id="PTHR12886:SF0">
    <property type="entry name" value="GPI MANNOSYLTRANSFERASE 1"/>
    <property type="match status" value="1"/>
</dbReference>
<evidence type="ECO:0000256" key="11">
    <source>
        <dbReference type="ARBA" id="ARBA00023136"/>
    </source>
</evidence>
<feature type="transmembrane region" description="Helical" evidence="13">
    <location>
        <begin position="353"/>
        <end position="371"/>
    </location>
</feature>
<name>A0A4V6WLA0_9PEZI</name>
<dbReference type="GO" id="GO:0051751">
    <property type="term" value="F:alpha-1,4-mannosyltransferase activity"/>
    <property type="evidence" value="ECO:0007669"/>
    <property type="project" value="InterPro"/>
</dbReference>
<feature type="transmembrane region" description="Helical" evidence="13">
    <location>
        <begin position="286"/>
        <end position="304"/>
    </location>
</feature>
<dbReference type="GO" id="GO:1990529">
    <property type="term" value="C:glycosylphosphatidylinositol-mannosyltransferase I complex"/>
    <property type="evidence" value="ECO:0007669"/>
    <property type="project" value="TreeGrafter"/>
</dbReference>
<evidence type="ECO:0000256" key="1">
    <source>
        <dbReference type="ARBA" id="ARBA00004477"/>
    </source>
</evidence>
<evidence type="ECO:0000256" key="13">
    <source>
        <dbReference type="RuleBase" id="RU365064"/>
    </source>
</evidence>
<comment type="similarity">
    <text evidence="3 13">Belongs to the PIGM family.</text>
</comment>
<dbReference type="EC" id="2.4.1.-" evidence="13"/>
<feature type="transmembrane region" description="Helical" evidence="13">
    <location>
        <begin position="164"/>
        <end position="187"/>
    </location>
</feature>
<gene>
    <name evidence="14" type="ORF">B0A49_10657</name>
</gene>
<evidence type="ECO:0000256" key="10">
    <source>
        <dbReference type="ARBA" id="ARBA00022989"/>
    </source>
</evidence>
<evidence type="ECO:0000256" key="9">
    <source>
        <dbReference type="ARBA" id="ARBA00022824"/>
    </source>
</evidence>
<evidence type="ECO:0000256" key="12">
    <source>
        <dbReference type="ARBA" id="ARBA00025399"/>
    </source>
</evidence>
<dbReference type="GO" id="GO:0004376">
    <property type="term" value="F:GPI mannosyltransferase activity"/>
    <property type="evidence" value="ECO:0007669"/>
    <property type="project" value="InterPro"/>
</dbReference>
<dbReference type="GO" id="GO:0005789">
    <property type="term" value="C:endoplasmic reticulum membrane"/>
    <property type="evidence" value="ECO:0007669"/>
    <property type="project" value="UniProtKB-SubCell"/>
</dbReference>
<evidence type="ECO:0000256" key="6">
    <source>
        <dbReference type="ARBA" id="ARBA00022676"/>
    </source>
</evidence>
<feature type="transmembrane region" description="Helical" evidence="13">
    <location>
        <begin position="83"/>
        <end position="105"/>
    </location>
</feature>